<sequence>MVQVSVRESDVLLHCHLLEQFVSIRSKIDAWSKENTVDENAAWTYYINADIRRLTQWFEASLSGHHAFLQDPVESKRFTDTTEVEFSGWNPDALSRALWNDEFGEFCHSFDYMSKIYRAHNHEYARTLMEKSIDYVSSQEDTNDITQAVTRPIDSKQLLHTITTLNDKWNFTYDFHPAVQRQLHLAGRVLKFSGIRCTCLLWTMNVDSSLLPNATGGMTLAPFRGPIEQLEFKMPGCSGVTYLDIDLVWRTHILAYKEYHWFCIETFRGLVLNIPRHPEIHEPETFFLDDTSQIYEYFFGEG</sequence>
<dbReference type="STRING" id="5514.A0A395RD15"/>
<comment type="caution">
    <text evidence="1">The sequence shown here is derived from an EMBL/GenBank/DDBJ whole genome shotgun (WGS) entry which is preliminary data.</text>
</comment>
<name>A0A395RD15_FUSSP</name>
<dbReference type="EMBL" id="PXOF01000342">
    <property type="protein sequence ID" value="RGP57722.1"/>
    <property type="molecule type" value="Genomic_DNA"/>
</dbReference>
<proteinExistence type="predicted"/>
<feature type="non-terminal residue" evidence="1">
    <location>
        <position position="302"/>
    </location>
</feature>
<dbReference type="AlphaFoldDB" id="A0A395RD15"/>
<gene>
    <name evidence="1" type="ORF">FSPOR_11956</name>
</gene>
<evidence type="ECO:0000313" key="2">
    <source>
        <dbReference type="Proteomes" id="UP000266152"/>
    </source>
</evidence>
<dbReference type="Proteomes" id="UP000266152">
    <property type="component" value="Unassembled WGS sequence"/>
</dbReference>
<reference evidence="1 2" key="1">
    <citation type="journal article" date="2018" name="PLoS Pathog.">
        <title>Evolution of structural diversity of trichothecenes, a family of toxins produced by plant pathogenic and entomopathogenic fungi.</title>
        <authorList>
            <person name="Proctor R.H."/>
            <person name="McCormick S.P."/>
            <person name="Kim H.S."/>
            <person name="Cardoza R.E."/>
            <person name="Stanley A.M."/>
            <person name="Lindo L."/>
            <person name="Kelly A."/>
            <person name="Brown D.W."/>
            <person name="Lee T."/>
            <person name="Vaughan M.M."/>
            <person name="Alexander N.J."/>
            <person name="Busman M."/>
            <person name="Gutierrez S."/>
        </authorList>
    </citation>
    <scope>NUCLEOTIDE SEQUENCE [LARGE SCALE GENOMIC DNA]</scope>
    <source>
        <strain evidence="1 2">NRRL 3299</strain>
    </source>
</reference>
<keyword evidence="2" id="KW-1185">Reference proteome</keyword>
<evidence type="ECO:0000313" key="1">
    <source>
        <dbReference type="EMBL" id="RGP57722.1"/>
    </source>
</evidence>
<accession>A0A395RD15</accession>
<organism evidence="1 2">
    <name type="scientific">Fusarium sporotrichioides</name>
    <dbReference type="NCBI Taxonomy" id="5514"/>
    <lineage>
        <taxon>Eukaryota</taxon>
        <taxon>Fungi</taxon>
        <taxon>Dikarya</taxon>
        <taxon>Ascomycota</taxon>
        <taxon>Pezizomycotina</taxon>
        <taxon>Sordariomycetes</taxon>
        <taxon>Hypocreomycetidae</taxon>
        <taxon>Hypocreales</taxon>
        <taxon>Nectriaceae</taxon>
        <taxon>Fusarium</taxon>
    </lineage>
</organism>
<protein>
    <submittedName>
        <fullName evidence="1">Uncharacterized protein</fullName>
    </submittedName>
</protein>